<evidence type="ECO:0000313" key="2">
    <source>
        <dbReference type="Proteomes" id="UP001457282"/>
    </source>
</evidence>
<dbReference type="AlphaFoldDB" id="A0AAW1VKC5"/>
<keyword evidence="2" id="KW-1185">Reference proteome</keyword>
<organism evidence="1 2">
    <name type="scientific">Rubus argutus</name>
    <name type="common">Southern blackberry</name>
    <dbReference type="NCBI Taxonomy" id="59490"/>
    <lineage>
        <taxon>Eukaryota</taxon>
        <taxon>Viridiplantae</taxon>
        <taxon>Streptophyta</taxon>
        <taxon>Embryophyta</taxon>
        <taxon>Tracheophyta</taxon>
        <taxon>Spermatophyta</taxon>
        <taxon>Magnoliopsida</taxon>
        <taxon>eudicotyledons</taxon>
        <taxon>Gunneridae</taxon>
        <taxon>Pentapetalae</taxon>
        <taxon>rosids</taxon>
        <taxon>fabids</taxon>
        <taxon>Rosales</taxon>
        <taxon>Rosaceae</taxon>
        <taxon>Rosoideae</taxon>
        <taxon>Rosoideae incertae sedis</taxon>
        <taxon>Rubus</taxon>
    </lineage>
</organism>
<protein>
    <submittedName>
        <fullName evidence="1">Uncharacterized protein</fullName>
    </submittedName>
</protein>
<accession>A0AAW1VKC5</accession>
<evidence type="ECO:0000313" key="1">
    <source>
        <dbReference type="EMBL" id="KAK9902488.1"/>
    </source>
</evidence>
<dbReference type="EMBL" id="JBEDUW010000254">
    <property type="protein sequence ID" value="KAK9902488.1"/>
    <property type="molecule type" value="Genomic_DNA"/>
</dbReference>
<comment type="caution">
    <text evidence="1">The sequence shown here is derived from an EMBL/GenBank/DDBJ whole genome shotgun (WGS) entry which is preliminary data.</text>
</comment>
<sequence length="77" mass="8289">MVRAGVTPAARGWAIGADFFSSCFLSSRAVVVVQREQQGIDNPDWCGEAAWTGHREDRSALGFEGGGGAARCMAWWN</sequence>
<proteinExistence type="predicted"/>
<dbReference type="Proteomes" id="UP001457282">
    <property type="component" value="Unassembled WGS sequence"/>
</dbReference>
<gene>
    <name evidence="1" type="ORF">M0R45_001577</name>
</gene>
<name>A0AAW1VKC5_RUBAR</name>
<reference evidence="1 2" key="1">
    <citation type="journal article" date="2023" name="G3 (Bethesda)">
        <title>A chromosome-length genome assembly and annotation of blackberry (Rubus argutus, cv. 'Hillquist').</title>
        <authorList>
            <person name="Bruna T."/>
            <person name="Aryal R."/>
            <person name="Dudchenko O."/>
            <person name="Sargent D.J."/>
            <person name="Mead D."/>
            <person name="Buti M."/>
            <person name="Cavallini A."/>
            <person name="Hytonen T."/>
            <person name="Andres J."/>
            <person name="Pham M."/>
            <person name="Weisz D."/>
            <person name="Mascagni F."/>
            <person name="Usai G."/>
            <person name="Natali L."/>
            <person name="Bassil N."/>
            <person name="Fernandez G.E."/>
            <person name="Lomsadze A."/>
            <person name="Armour M."/>
            <person name="Olukolu B."/>
            <person name="Poorten T."/>
            <person name="Britton C."/>
            <person name="Davik J."/>
            <person name="Ashrafi H."/>
            <person name="Aiden E.L."/>
            <person name="Borodovsky M."/>
            <person name="Worthington M."/>
        </authorList>
    </citation>
    <scope>NUCLEOTIDE SEQUENCE [LARGE SCALE GENOMIC DNA]</scope>
    <source>
        <strain evidence="1">PI 553951</strain>
    </source>
</reference>